<dbReference type="EMBL" id="CP104874">
    <property type="protein sequence ID" value="WWF05277.1"/>
    <property type="molecule type" value="Genomic_DNA"/>
</dbReference>
<accession>A0ABZ2FD85</accession>
<evidence type="ECO:0000313" key="4">
    <source>
        <dbReference type="Proteomes" id="UP001381003"/>
    </source>
</evidence>
<dbReference type="Proteomes" id="UP001381003">
    <property type="component" value="Chromosome"/>
</dbReference>
<gene>
    <name evidence="3" type="ORF">N5P18_16745</name>
</gene>
<keyword evidence="2" id="KW-0732">Signal</keyword>
<feature type="signal peptide" evidence="2">
    <location>
        <begin position="1"/>
        <end position="23"/>
    </location>
</feature>
<dbReference type="RefSeq" id="WP_338538309.1">
    <property type="nucleotide sequence ID" value="NZ_CP104874.1"/>
</dbReference>
<evidence type="ECO:0000256" key="2">
    <source>
        <dbReference type="SAM" id="SignalP"/>
    </source>
</evidence>
<reference evidence="3 4" key="1">
    <citation type="submission" date="2022-09" db="EMBL/GenBank/DDBJ databases">
        <title>Complete genome sequence of Janibacter terrae strain COS04-44, PCL-degrading bacteria isolated from oil spilled coast.</title>
        <authorList>
            <person name="Park H."/>
            <person name="Kim J.Y."/>
            <person name="An S.H."/>
            <person name="Lee C.M."/>
            <person name="Weon H.-Y."/>
        </authorList>
    </citation>
    <scope>NUCLEOTIDE SEQUENCE [LARGE SCALE GENOMIC DNA]</scope>
    <source>
        <strain evidence="3 4">COS04-44</strain>
    </source>
</reference>
<keyword evidence="4" id="KW-1185">Reference proteome</keyword>
<organism evidence="3 4">
    <name type="scientific">Janibacter terrae</name>
    <dbReference type="NCBI Taxonomy" id="103817"/>
    <lineage>
        <taxon>Bacteria</taxon>
        <taxon>Bacillati</taxon>
        <taxon>Actinomycetota</taxon>
        <taxon>Actinomycetes</taxon>
        <taxon>Micrococcales</taxon>
        <taxon>Intrasporangiaceae</taxon>
        <taxon>Janibacter</taxon>
    </lineage>
</organism>
<evidence type="ECO:0000313" key="3">
    <source>
        <dbReference type="EMBL" id="WWF05277.1"/>
    </source>
</evidence>
<proteinExistence type="predicted"/>
<evidence type="ECO:0000256" key="1">
    <source>
        <dbReference type="SAM" id="MobiDB-lite"/>
    </source>
</evidence>
<evidence type="ECO:0008006" key="5">
    <source>
        <dbReference type="Google" id="ProtNLM"/>
    </source>
</evidence>
<sequence>MKITSVTLLSSIAMVLGEPLANAQPDPEVVISDATISASEEGNHIDSGTSKGGKAGTAPAIDPSRPRSAHITGTNVKGPAVKDRVEVKYLPCDNSTSQCDGTRAGCITESGNPNNFDLPVTTHVRVNDGPWQSTGRVTCGPPDAVTIPGGPGQPPVTIPAPAAPPVPTLAQIQTAFRELPFSKPSVTIQPKGLRTLKNFTNFYAASWPDDTGLQPGETSRTIKLLSWNIEFKVAARDYRYHFGDGQTSVWTSSSGGTYPDGDITHQYAGTGDKQVKVDARLTGQYRVNGGQWQDIATVADLQDEPLDTLQVFGTKTQLVADDTH</sequence>
<protein>
    <recommendedName>
        <fullName evidence="5">PKD domain-containing protein</fullName>
    </recommendedName>
</protein>
<feature type="chain" id="PRO_5046999920" description="PKD domain-containing protein" evidence="2">
    <location>
        <begin position="24"/>
        <end position="324"/>
    </location>
</feature>
<feature type="region of interest" description="Disordered" evidence="1">
    <location>
        <begin position="38"/>
        <end position="78"/>
    </location>
</feature>
<name>A0ABZ2FD85_9MICO</name>